<keyword evidence="3" id="KW-1185">Reference proteome</keyword>
<protein>
    <submittedName>
        <fullName evidence="2">Uma2 family endonuclease</fullName>
    </submittedName>
</protein>
<dbReference type="OrthoDB" id="9799703at2"/>
<keyword evidence="2" id="KW-0378">Hydrolase</keyword>
<proteinExistence type="predicted"/>
<dbReference type="PANTHER" id="PTHR36558:SF1">
    <property type="entry name" value="RESTRICTION ENDONUCLEASE DOMAIN-CONTAINING PROTEIN-RELATED"/>
    <property type="match status" value="1"/>
</dbReference>
<keyword evidence="2" id="KW-0540">Nuclease</keyword>
<dbReference type="RefSeq" id="WP_132974931.1">
    <property type="nucleotide sequence ID" value="NZ_SMAO01000001.1"/>
</dbReference>
<evidence type="ECO:0000313" key="3">
    <source>
        <dbReference type="Proteomes" id="UP000295717"/>
    </source>
</evidence>
<evidence type="ECO:0000313" key="2">
    <source>
        <dbReference type="EMBL" id="TCT23834.1"/>
    </source>
</evidence>
<dbReference type="PANTHER" id="PTHR36558">
    <property type="entry name" value="GLR1098 PROTEIN"/>
    <property type="match status" value="1"/>
</dbReference>
<dbReference type="InterPro" id="IPR011335">
    <property type="entry name" value="Restrct_endonuc-II-like"/>
</dbReference>
<dbReference type="SUPFAM" id="SSF52980">
    <property type="entry name" value="Restriction endonuclease-like"/>
    <property type="match status" value="1"/>
</dbReference>
<dbReference type="GO" id="GO:0004519">
    <property type="term" value="F:endonuclease activity"/>
    <property type="evidence" value="ECO:0007669"/>
    <property type="project" value="UniProtKB-KW"/>
</dbReference>
<reference evidence="2 3" key="1">
    <citation type="submission" date="2019-03" db="EMBL/GenBank/DDBJ databases">
        <title>Genomic Encyclopedia of Type Strains, Phase IV (KMG-IV): sequencing the most valuable type-strain genomes for metagenomic binning, comparative biology and taxonomic classification.</title>
        <authorList>
            <person name="Goeker M."/>
        </authorList>
    </citation>
    <scope>NUCLEOTIDE SEQUENCE [LARGE SCALE GENOMIC DNA]</scope>
    <source>
        <strain evidence="2 3">DSM 13587</strain>
    </source>
</reference>
<comment type="caution">
    <text evidence="2">The sequence shown here is derived from an EMBL/GenBank/DDBJ whole genome shotgun (WGS) entry which is preliminary data.</text>
</comment>
<gene>
    <name evidence="2" type="ORF">EDC35_101148</name>
</gene>
<keyword evidence="2" id="KW-0255">Endonuclease</keyword>
<dbReference type="Gene3D" id="3.90.1570.10">
    <property type="entry name" value="tt1808, chain A"/>
    <property type="match status" value="1"/>
</dbReference>
<evidence type="ECO:0000259" key="1">
    <source>
        <dbReference type="Pfam" id="PF05685"/>
    </source>
</evidence>
<dbReference type="Proteomes" id="UP000295717">
    <property type="component" value="Unassembled WGS sequence"/>
</dbReference>
<dbReference type="InterPro" id="IPR012296">
    <property type="entry name" value="Nuclease_put_TT1808"/>
</dbReference>
<sequence>MTDPAHSHVQTQRFTYADYCTWPDDQRYELIEGIPYAMAPAPVIAHQQVVLRIAAQAQNALKGKPCQPFVAPVDVLFPQTSESGNQSHTVLQPDVFVICDPSKIERQAIRGAPDWVVEVLSPATASRDHIVKRRIYETAGVREYWLVHPEDRILMIYRLENGVYGKPDVQALTGETPVGILPEILIQWDEPE</sequence>
<name>A0A4R3N4Y3_9GAMM</name>
<dbReference type="CDD" id="cd06260">
    <property type="entry name" value="DUF820-like"/>
    <property type="match status" value="1"/>
</dbReference>
<accession>A0A4R3N4Y3</accession>
<dbReference type="AlphaFoldDB" id="A0A4R3N4Y3"/>
<dbReference type="InterPro" id="IPR008538">
    <property type="entry name" value="Uma2"/>
</dbReference>
<dbReference type="EMBL" id="SMAO01000001">
    <property type="protein sequence ID" value="TCT23834.1"/>
    <property type="molecule type" value="Genomic_DNA"/>
</dbReference>
<organism evidence="2 3">
    <name type="scientific">Thiobaca trueperi</name>
    <dbReference type="NCBI Taxonomy" id="127458"/>
    <lineage>
        <taxon>Bacteria</taxon>
        <taxon>Pseudomonadati</taxon>
        <taxon>Pseudomonadota</taxon>
        <taxon>Gammaproteobacteria</taxon>
        <taxon>Chromatiales</taxon>
        <taxon>Chromatiaceae</taxon>
        <taxon>Thiobaca</taxon>
    </lineage>
</organism>
<feature type="domain" description="Putative restriction endonuclease" evidence="1">
    <location>
        <begin position="17"/>
        <end position="172"/>
    </location>
</feature>
<dbReference type="Pfam" id="PF05685">
    <property type="entry name" value="Uma2"/>
    <property type="match status" value="1"/>
</dbReference>